<evidence type="ECO:0000313" key="2">
    <source>
        <dbReference type="EMBL" id="ORX64451.1"/>
    </source>
</evidence>
<gene>
    <name evidence="2" type="ORF">BCR32DRAFT_330611</name>
</gene>
<keyword evidence="1" id="KW-0732">Signal</keyword>
<keyword evidence="3" id="KW-1185">Reference proteome</keyword>
<evidence type="ECO:0000313" key="3">
    <source>
        <dbReference type="Proteomes" id="UP000193944"/>
    </source>
</evidence>
<reference evidence="2 3" key="1">
    <citation type="submission" date="2016-08" db="EMBL/GenBank/DDBJ databases">
        <title>A Parts List for Fungal Cellulosomes Revealed by Comparative Genomics.</title>
        <authorList>
            <consortium name="DOE Joint Genome Institute"/>
            <person name="Haitjema C.H."/>
            <person name="Gilmore S.P."/>
            <person name="Henske J.K."/>
            <person name="Solomon K.V."/>
            <person name="De Groot R."/>
            <person name="Kuo A."/>
            <person name="Mondo S.J."/>
            <person name="Salamov A.A."/>
            <person name="Labutti K."/>
            <person name="Zhao Z."/>
            <person name="Chiniquy J."/>
            <person name="Barry K."/>
            <person name="Brewer H.M."/>
            <person name="Purvine S.O."/>
            <person name="Wright A.T."/>
            <person name="Boxma B."/>
            <person name="Van Alen T."/>
            <person name="Hackstein J.H."/>
            <person name="Baker S.E."/>
            <person name="Grigoriev I.V."/>
            <person name="O'Malley M.A."/>
        </authorList>
    </citation>
    <scope>NUCLEOTIDE SEQUENCE [LARGE SCALE GENOMIC DNA]</scope>
    <source>
        <strain evidence="2 3">S4</strain>
    </source>
</reference>
<evidence type="ECO:0000256" key="1">
    <source>
        <dbReference type="SAM" id="SignalP"/>
    </source>
</evidence>
<organism evidence="2 3">
    <name type="scientific">Anaeromyces robustus</name>
    <dbReference type="NCBI Taxonomy" id="1754192"/>
    <lineage>
        <taxon>Eukaryota</taxon>
        <taxon>Fungi</taxon>
        <taxon>Fungi incertae sedis</taxon>
        <taxon>Chytridiomycota</taxon>
        <taxon>Chytridiomycota incertae sedis</taxon>
        <taxon>Neocallimastigomycetes</taxon>
        <taxon>Neocallimastigales</taxon>
        <taxon>Neocallimastigaceae</taxon>
        <taxon>Anaeromyces</taxon>
    </lineage>
</organism>
<dbReference type="EMBL" id="MCFG01000524">
    <property type="protein sequence ID" value="ORX64451.1"/>
    <property type="molecule type" value="Genomic_DNA"/>
</dbReference>
<comment type="caution">
    <text evidence="2">The sequence shown here is derived from an EMBL/GenBank/DDBJ whole genome shotgun (WGS) entry which is preliminary data.</text>
</comment>
<name>A0A1Y1VT22_9FUNG</name>
<accession>A0A1Y1VT22</accession>
<feature type="chain" id="PRO_5010986501" evidence="1">
    <location>
        <begin position="20"/>
        <end position="224"/>
    </location>
</feature>
<sequence>MNFKTILSVFALAVVAVSANEGDIATLRKDCQADHKARFYINDKGEYTCLRQHSREDVLAYRTCFYTDASNTILCVEEGFNNIPSCSQNSGATNYKDCAYKFLKFVEREDSDELSYRIREYPSHNKIFTDYKIDQKECRGYDGIVLTNNAVTNYICLQKATPKTAKNMKEMECFTVDGVLRCVLQDNTSIDVCDKKSKNYNHETCVKVVKEYGKVNGKEVVERV</sequence>
<protein>
    <submittedName>
        <fullName evidence="2">Uncharacterized protein</fullName>
    </submittedName>
</protein>
<proteinExistence type="predicted"/>
<dbReference type="OrthoDB" id="2174708at2759"/>
<feature type="signal peptide" evidence="1">
    <location>
        <begin position="1"/>
        <end position="19"/>
    </location>
</feature>
<reference evidence="2 3" key="2">
    <citation type="submission" date="2016-08" db="EMBL/GenBank/DDBJ databases">
        <title>Pervasive Adenine N6-methylation of Active Genes in Fungi.</title>
        <authorList>
            <consortium name="DOE Joint Genome Institute"/>
            <person name="Mondo S.J."/>
            <person name="Dannebaum R.O."/>
            <person name="Kuo R.C."/>
            <person name="Labutti K."/>
            <person name="Haridas S."/>
            <person name="Kuo A."/>
            <person name="Salamov A."/>
            <person name="Ahrendt S.R."/>
            <person name="Lipzen A."/>
            <person name="Sullivan W."/>
            <person name="Andreopoulos W.B."/>
            <person name="Clum A."/>
            <person name="Lindquist E."/>
            <person name="Daum C."/>
            <person name="Ramamoorthy G.K."/>
            <person name="Gryganskyi A."/>
            <person name="Culley D."/>
            <person name="Magnuson J.K."/>
            <person name="James T.Y."/>
            <person name="O'Malley M.A."/>
            <person name="Stajich J.E."/>
            <person name="Spatafora J.W."/>
            <person name="Visel A."/>
            <person name="Grigoriev I.V."/>
        </authorList>
    </citation>
    <scope>NUCLEOTIDE SEQUENCE [LARGE SCALE GENOMIC DNA]</scope>
    <source>
        <strain evidence="2 3">S4</strain>
    </source>
</reference>
<dbReference type="AlphaFoldDB" id="A0A1Y1VT22"/>
<dbReference type="Proteomes" id="UP000193944">
    <property type="component" value="Unassembled WGS sequence"/>
</dbReference>